<feature type="compositionally biased region" description="Polar residues" evidence="1">
    <location>
        <begin position="226"/>
        <end position="243"/>
    </location>
</feature>
<feature type="non-terminal residue" evidence="2">
    <location>
        <position position="1"/>
    </location>
</feature>
<dbReference type="Pfam" id="PF13671">
    <property type="entry name" value="AAA_33"/>
    <property type="match status" value="1"/>
</dbReference>
<evidence type="ECO:0008006" key="4">
    <source>
        <dbReference type="Google" id="ProtNLM"/>
    </source>
</evidence>
<reference evidence="2 3" key="1">
    <citation type="submission" date="2017-04" db="EMBL/GenBank/DDBJ databases">
        <title>Genome Sequence of the Model Brown-Rot Fungus Postia placenta SB12.</title>
        <authorList>
            <consortium name="DOE Joint Genome Institute"/>
            <person name="Gaskell J."/>
            <person name="Kersten P."/>
            <person name="Larrondo L.F."/>
            <person name="Canessa P."/>
            <person name="Martinez D."/>
            <person name="Hibbett D."/>
            <person name="Schmoll M."/>
            <person name="Kubicek C.P."/>
            <person name="Martinez A.T."/>
            <person name="Yadav J."/>
            <person name="Master E."/>
            <person name="Magnuson J.K."/>
            <person name="James T."/>
            <person name="Yaver D."/>
            <person name="Berka R."/>
            <person name="Labutti K."/>
            <person name="Lipzen A."/>
            <person name="Aerts A."/>
            <person name="Barry K."/>
            <person name="Henrissat B."/>
            <person name="Blanchette R."/>
            <person name="Grigoriev I."/>
            <person name="Cullen D."/>
        </authorList>
    </citation>
    <scope>NUCLEOTIDE SEQUENCE [LARGE SCALE GENOMIC DNA]</scope>
    <source>
        <strain evidence="2 3">MAD-698-R-SB12</strain>
    </source>
</reference>
<accession>A0A1X6N4L9</accession>
<dbReference type="STRING" id="670580.A0A1X6N4L9"/>
<evidence type="ECO:0000256" key="1">
    <source>
        <dbReference type="SAM" id="MobiDB-lite"/>
    </source>
</evidence>
<dbReference type="GeneID" id="36322517"/>
<gene>
    <name evidence="2" type="ORF">POSPLADRAFT_1039587</name>
</gene>
<organism evidence="2 3">
    <name type="scientific">Postia placenta MAD-698-R-SB12</name>
    <dbReference type="NCBI Taxonomy" id="670580"/>
    <lineage>
        <taxon>Eukaryota</taxon>
        <taxon>Fungi</taxon>
        <taxon>Dikarya</taxon>
        <taxon>Basidiomycota</taxon>
        <taxon>Agaricomycotina</taxon>
        <taxon>Agaricomycetes</taxon>
        <taxon>Polyporales</taxon>
        <taxon>Adustoporiaceae</taxon>
        <taxon>Rhodonia</taxon>
    </lineage>
</organism>
<dbReference type="PANTHER" id="PTHR12083:SF9">
    <property type="entry name" value="BIFUNCTIONAL POLYNUCLEOTIDE PHOSPHATASE_KINASE"/>
    <property type="match status" value="1"/>
</dbReference>
<proteinExistence type="predicted"/>
<feature type="compositionally biased region" description="Basic and acidic residues" evidence="1">
    <location>
        <begin position="214"/>
        <end position="223"/>
    </location>
</feature>
<dbReference type="RefSeq" id="XP_024340351.1">
    <property type="nucleotide sequence ID" value="XM_024477567.1"/>
</dbReference>
<protein>
    <recommendedName>
        <fullName evidence="4">P-loop containing nucleoside triphosphate hydrolase protein</fullName>
    </recommendedName>
</protein>
<keyword evidence="3" id="KW-1185">Reference proteome</keyword>
<name>A0A1X6N4L9_9APHY</name>
<feature type="region of interest" description="Disordered" evidence="1">
    <location>
        <begin position="151"/>
        <end position="243"/>
    </location>
</feature>
<feature type="compositionally biased region" description="Polar residues" evidence="1">
    <location>
        <begin position="156"/>
        <end position="169"/>
    </location>
</feature>
<dbReference type="Gene3D" id="3.40.50.300">
    <property type="entry name" value="P-loop containing nucleotide triphosphate hydrolases"/>
    <property type="match status" value="1"/>
</dbReference>
<dbReference type="GO" id="GO:0003690">
    <property type="term" value="F:double-stranded DNA binding"/>
    <property type="evidence" value="ECO:0007669"/>
    <property type="project" value="TreeGrafter"/>
</dbReference>
<dbReference type="OrthoDB" id="3512845at2759"/>
<dbReference type="InterPro" id="IPR027417">
    <property type="entry name" value="P-loop_NTPase"/>
</dbReference>
<dbReference type="Proteomes" id="UP000194127">
    <property type="component" value="Unassembled WGS sequence"/>
</dbReference>
<sequence>STFAQALEHYVPGFRRCNQDDLGNRQNVESLARQCLRDGLSVCIDRTNFDARQRATWINIAHEFPDTPAWVIVFDTPYEVCAQRLRERKDHPNIKTPEEGLSILARFRSQYQPPSAHEGFSRILYLRPSDHPSREYTQSDITEILRRVEATPPPTNTIDTYFTPQSSLGHSGRGYGGFRGRRYPGFRGAPGHVGYGRGAPTPNHQPQPYGQYDNDTRSERSDWRPQPTSGYSGGNVNSNWRQA</sequence>
<evidence type="ECO:0000313" key="3">
    <source>
        <dbReference type="Proteomes" id="UP000194127"/>
    </source>
</evidence>
<evidence type="ECO:0000313" key="2">
    <source>
        <dbReference type="EMBL" id="OSX63557.1"/>
    </source>
</evidence>
<dbReference type="PANTHER" id="PTHR12083">
    <property type="entry name" value="BIFUNCTIONAL POLYNUCLEOTIDE PHOSPHATASE/KINASE"/>
    <property type="match status" value="1"/>
</dbReference>
<dbReference type="GO" id="GO:0006281">
    <property type="term" value="P:DNA repair"/>
    <property type="evidence" value="ECO:0007669"/>
    <property type="project" value="TreeGrafter"/>
</dbReference>
<dbReference type="EMBL" id="KZ110595">
    <property type="protein sequence ID" value="OSX63557.1"/>
    <property type="molecule type" value="Genomic_DNA"/>
</dbReference>
<dbReference type="GO" id="GO:0046403">
    <property type="term" value="F:polynucleotide 3'-phosphatase activity"/>
    <property type="evidence" value="ECO:0007669"/>
    <property type="project" value="TreeGrafter"/>
</dbReference>
<dbReference type="SUPFAM" id="SSF52540">
    <property type="entry name" value="P-loop containing nucleoside triphosphate hydrolases"/>
    <property type="match status" value="1"/>
</dbReference>
<dbReference type="AlphaFoldDB" id="A0A1X6N4L9"/>
<dbReference type="GO" id="GO:0046404">
    <property type="term" value="F:ATP-dependent polydeoxyribonucleotide 5'-hydroxyl-kinase activity"/>
    <property type="evidence" value="ECO:0007669"/>
    <property type="project" value="TreeGrafter"/>
</dbReference>
<feature type="non-terminal residue" evidence="2">
    <location>
        <position position="243"/>
    </location>
</feature>